<proteinExistence type="predicted"/>
<dbReference type="Proteomes" id="UP000199645">
    <property type="component" value="Unassembled WGS sequence"/>
</dbReference>
<dbReference type="SUPFAM" id="SSF52507">
    <property type="entry name" value="Homo-oligomeric flavin-containing Cys decarboxylases, HFCD"/>
    <property type="match status" value="1"/>
</dbReference>
<dbReference type="InterPro" id="IPR003382">
    <property type="entry name" value="Flavoprotein"/>
</dbReference>
<dbReference type="GO" id="GO:0015937">
    <property type="term" value="P:coenzyme A biosynthetic process"/>
    <property type="evidence" value="ECO:0007669"/>
    <property type="project" value="TreeGrafter"/>
</dbReference>
<dbReference type="PANTHER" id="PTHR14359">
    <property type="entry name" value="HOMO-OLIGOMERIC FLAVIN CONTAINING CYS DECARBOXYLASE FAMILY"/>
    <property type="match status" value="1"/>
</dbReference>
<dbReference type="EMBL" id="FONV01000012">
    <property type="protein sequence ID" value="SFF52815.1"/>
    <property type="molecule type" value="Genomic_DNA"/>
</dbReference>
<dbReference type="Gene3D" id="3.40.50.1950">
    <property type="entry name" value="Flavin prenyltransferase-like"/>
    <property type="match status" value="1"/>
</dbReference>
<dbReference type="GO" id="GO:0016874">
    <property type="term" value="F:ligase activity"/>
    <property type="evidence" value="ECO:0007669"/>
    <property type="project" value="UniProtKB-KW"/>
</dbReference>
<dbReference type="InterPro" id="IPR036551">
    <property type="entry name" value="Flavin_trans-like"/>
</dbReference>
<protein>
    <submittedName>
        <fullName evidence="2">Phosphopantothenoylcysteine decarboxylase / phosphopantothenate--cysteine ligase</fullName>
    </submittedName>
</protein>
<dbReference type="AlphaFoldDB" id="A0A1I2JDB0"/>
<evidence type="ECO:0000313" key="2">
    <source>
        <dbReference type="EMBL" id="SFF52815.1"/>
    </source>
</evidence>
<dbReference type="Pfam" id="PF02441">
    <property type="entry name" value="Flavoprotein"/>
    <property type="match status" value="1"/>
</dbReference>
<dbReference type="GO" id="GO:0004633">
    <property type="term" value="F:phosphopantothenoylcysteine decarboxylase activity"/>
    <property type="evidence" value="ECO:0007669"/>
    <property type="project" value="TreeGrafter"/>
</dbReference>
<dbReference type="GO" id="GO:0010181">
    <property type="term" value="F:FMN binding"/>
    <property type="evidence" value="ECO:0007669"/>
    <property type="project" value="TreeGrafter"/>
</dbReference>
<feature type="domain" description="Flavoprotein" evidence="1">
    <location>
        <begin position="17"/>
        <end position="149"/>
    </location>
</feature>
<dbReference type="PANTHER" id="PTHR14359:SF6">
    <property type="entry name" value="PHOSPHOPANTOTHENOYLCYSTEINE DECARBOXYLASE"/>
    <property type="match status" value="1"/>
</dbReference>
<evidence type="ECO:0000313" key="3">
    <source>
        <dbReference type="Proteomes" id="UP000199645"/>
    </source>
</evidence>
<sequence length="206" mass="22215">MTDLAAPPQAPVLDIQRLVLVVTGSAAAAGMPFWVSWLRTQYPELQVTTVVTRSAQRFVTRAALAGRTHGEVLIDEWPPDEHRARHVELAEWAEAFVVYPATLHFIARLALGLADSPSLLAAQCSAVPIVIAPALPPGGMFSAAFRSHWSALATRDNIVLVAPQTGVSLTTGRPEAWAPPPLPEVLEHLAEHRLRLATPVVRTVPS</sequence>
<dbReference type="STRING" id="35752.SAMN05421541_112175"/>
<gene>
    <name evidence="2" type="ORF">SAMN05421541_112175</name>
</gene>
<name>A0A1I2JDB0_9ACTN</name>
<reference evidence="2 3" key="1">
    <citation type="submission" date="2016-10" db="EMBL/GenBank/DDBJ databases">
        <authorList>
            <person name="de Groot N.N."/>
        </authorList>
    </citation>
    <scope>NUCLEOTIDE SEQUENCE [LARGE SCALE GENOMIC DNA]</scope>
    <source>
        <strain evidence="2 3">DSM 43019</strain>
    </source>
</reference>
<keyword evidence="2" id="KW-0436">Ligase</keyword>
<evidence type="ECO:0000259" key="1">
    <source>
        <dbReference type="Pfam" id="PF02441"/>
    </source>
</evidence>
<accession>A0A1I2JDB0</accession>
<keyword evidence="3" id="KW-1185">Reference proteome</keyword>
<dbReference type="GO" id="GO:0071513">
    <property type="term" value="C:phosphopantothenoylcysteine decarboxylase complex"/>
    <property type="evidence" value="ECO:0007669"/>
    <property type="project" value="TreeGrafter"/>
</dbReference>
<organism evidence="2 3">
    <name type="scientific">Actinoplanes philippinensis</name>
    <dbReference type="NCBI Taxonomy" id="35752"/>
    <lineage>
        <taxon>Bacteria</taxon>
        <taxon>Bacillati</taxon>
        <taxon>Actinomycetota</taxon>
        <taxon>Actinomycetes</taxon>
        <taxon>Micromonosporales</taxon>
        <taxon>Micromonosporaceae</taxon>
        <taxon>Actinoplanes</taxon>
    </lineage>
</organism>
<dbReference type="RefSeq" id="WP_203779532.1">
    <property type="nucleotide sequence ID" value="NZ_BOMT01000067.1"/>
</dbReference>